<sequence>MLIKFWKCVMFLLMFNPIVTARVDDNVALLLAKIISACLLQIPHHAFELLSCDLALGVSFSEDRCGIVTVLT</sequence>
<proteinExistence type="predicted"/>
<protein>
    <submittedName>
        <fullName evidence="1">Uncharacterized protein</fullName>
    </submittedName>
</protein>
<gene>
    <name evidence="1" type="ORF">NTE_02044</name>
</gene>
<dbReference type="HOGENOM" id="CLU_2712613_0_0_2"/>
<dbReference type="EMBL" id="CP007174">
    <property type="protein sequence ID" value="AIF84101.1"/>
    <property type="molecule type" value="Genomic_DNA"/>
</dbReference>
<keyword evidence="2" id="KW-1185">Reference proteome</keyword>
<dbReference type="Proteomes" id="UP000028194">
    <property type="component" value="Chromosome"/>
</dbReference>
<evidence type="ECO:0000313" key="2">
    <source>
        <dbReference type="Proteomes" id="UP000028194"/>
    </source>
</evidence>
<name>A0A075MRB8_9ARCH</name>
<accession>A0A075MRB8</accession>
<organism evidence="1 2">
    <name type="scientific">Candidatus Nitrososphaera evergladensis SR1</name>
    <dbReference type="NCBI Taxonomy" id="1459636"/>
    <lineage>
        <taxon>Archaea</taxon>
        <taxon>Nitrososphaerota</taxon>
        <taxon>Nitrososphaeria</taxon>
        <taxon>Nitrososphaerales</taxon>
        <taxon>Nitrososphaeraceae</taxon>
        <taxon>Nitrososphaera</taxon>
    </lineage>
</organism>
<dbReference type="KEGG" id="nev:NTE_02044"/>
<dbReference type="AlphaFoldDB" id="A0A075MRB8"/>
<reference evidence="1 2" key="1">
    <citation type="journal article" date="2014" name="PLoS ONE">
        <title>Genome Sequence of Candidatus Nitrososphaera evergladensis from Group I.1b Enriched from Everglades Soil Reveals Novel Genomic Features of the Ammonia-Oxidizing Archaea.</title>
        <authorList>
            <person name="Zhalnina K.V."/>
            <person name="Dias R."/>
            <person name="Leonard M.T."/>
            <person name="Dorr de Quadros P."/>
            <person name="Camargo F.A."/>
            <person name="Drew J.C."/>
            <person name="Farmerie W.G."/>
            <person name="Daroub S.H."/>
            <person name="Triplett E.W."/>
        </authorList>
    </citation>
    <scope>NUCLEOTIDE SEQUENCE [LARGE SCALE GENOMIC DNA]</scope>
    <source>
        <strain evidence="1 2">SR1</strain>
    </source>
</reference>
<evidence type="ECO:0000313" key="1">
    <source>
        <dbReference type="EMBL" id="AIF84101.1"/>
    </source>
</evidence>